<dbReference type="EMBL" id="GL376620">
    <property type="status" value="NOT_ANNOTATED_CDS"/>
    <property type="molecule type" value="Genomic_DNA"/>
</dbReference>
<dbReference type="InParanoid" id="K3W7Z0"/>
<reference evidence="3" key="1">
    <citation type="journal article" date="2010" name="Genome Biol.">
        <title>Genome sequence of the necrotrophic plant pathogen Pythium ultimum reveals original pathogenicity mechanisms and effector repertoire.</title>
        <authorList>
            <person name="Levesque C.A."/>
            <person name="Brouwer H."/>
            <person name="Cano L."/>
            <person name="Hamilton J.P."/>
            <person name="Holt C."/>
            <person name="Huitema E."/>
            <person name="Raffaele S."/>
            <person name="Robideau G.P."/>
            <person name="Thines M."/>
            <person name="Win J."/>
            <person name="Zerillo M.M."/>
            <person name="Beakes G.W."/>
            <person name="Boore J.L."/>
            <person name="Busam D."/>
            <person name="Dumas B."/>
            <person name="Ferriera S."/>
            <person name="Fuerstenberg S.I."/>
            <person name="Gachon C.M."/>
            <person name="Gaulin E."/>
            <person name="Govers F."/>
            <person name="Grenville-Briggs L."/>
            <person name="Horner N."/>
            <person name="Hostetler J."/>
            <person name="Jiang R.H."/>
            <person name="Johnson J."/>
            <person name="Krajaejun T."/>
            <person name="Lin H."/>
            <person name="Meijer H.J."/>
            <person name="Moore B."/>
            <person name="Morris P."/>
            <person name="Phuntmart V."/>
            <person name="Puiu D."/>
            <person name="Shetty J."/>
            <person name="Stajich J.E."/>
            <person name="Tripathy S."/>
            <person name="Wawra S."/>
            <person name="van West P."/>
            <person name="Whitty B.R."/>
            <person name="Coutinho P.M."/>
            <person name="Henrissat B."/>
            <person name="Martin F."/>
            <person name="Thomas P.D."/>
            <person name="Tyler B.M."/>
            <person name="De Vries R.P."/>
            <person name="Kamoun S."/>
            <person name="Yandell M."/>
            <person name="Tisserat N."/>
            <person name="Buell C.R."/>
        </authorList>
    </citation>
    <scope>NUCLEOTIDE SEQUENCE</scope>
    <source>
        <strain evidence="3">DAOM:BR144</strain>
    </source>
</reference>
<dbReference type="VEuPathDB" id="FungiDB:PYU1_G001081"/>
<evidence type="ECO:0000313" key="3">
    <source>
        <dbReference type="Proteomes" id="UP000019132"/>
    </source>
</evidence>
<organism evidence="2 3">
    <name type="scientific">Globisporangium ultimum (strain ATCC 200006 / CBS 805.95 / DAOM BR144)</name>
    <name type="common">Pythium ultimum</name>
    <dbReference type="NCBI Taxonomy" id="431595"/>
    <lineage>
        <taxon>Eukaryota</taxon>
        <taxon>Sar</taxon>
        <taxon>Stramenopiles</taxon>
        <taxon>Oomycota</taxon>
        <taxon>Peronosporomycetes</taxon>
        <taxon>Pythiales</taxon>
        <taxon>Pythiaceae</taxon>
        <taxon>Globisporangium</taxon>
    </lineage>
</organism>
<dbReference type="InterPro" id="IPR013893">
    <property type="entry name" value="RNase_P_Rpp40"/>
</dbReference>
<dbReference type="Pfam" id="PF08584">
    <property type="entry name" value="Ribonuc_P_40"/>
    <property type="match status" value="1"/>
</dbReference>
<dbReference type="GO" id="GO:0001682">
    <property type="term" value="P:tRNA 5'-leader removal"/>
    <property type="evidence" value="ECO:0007669"/>
    <property type="project" value="InterPro"/>
</dbReference>
<keyword evidence="3" id="KW-1185">Reference proteome</keyword>
<evidence type="ECO:0000256" key="1">
    <source>
        <dbReference type="SAM" id="MobiDB-lite"/>
    </source>
</evidence>
<accession>K3W7Z0</accession>
<dbReference type="GO" id="GO:0000172">
    <property type="term" value="C:ribonuclease MRP complex"/>
    <property type="evidence" value="ECO:0007669"/>
    <property type="project" value="TreeGrafter"/>
</dbReference>
<dbReference type="GO" id="GO:0000447">
    <property type="term" value="P:endonucleolytic cleavage in ITS1 to separate SSU-rRNA from 5.8S rRNA and LSU-rRNA from tricistronic rRNA transcript (SSU-rRNA, 5.8S rRNA, LSU-rRNA)"/>
    <property type="evidence" value="ECO:0007669"/>
    <property type="project" value="TreeGrafter"/>
</dbReference>
<dbReference type="AlphaFoldDB" id="K3W7Z0"/>
<sequence length="422" mass="47426">MVSGGKKRAKDLRRGASGSDLRPDGYPHASRTLAWHSTTSHPKSRHEDVLQGHALSQQLELCLPADKEGVALAQALKWETSFYYEVTTSIAMFLSKRFIAEYVLQGTMYMIAKNVPVDSSNSAMLLPTGELLLLVDSVTYAQLGLVGKKYGHAIPAECRSAAEHARRAQRYMVTLDLKAKTFTSENDKDKSARERIVNCLETKFAPLEMLVCAYNERGSARTIIFGDDDTIERKRVELNGEWTHFQDIVVPQFEKFYSSLGAIDTDDDNDEASIQDRKEKLVASLQGAYDWFGLVACRLTDLLKQQTPEEYVSTFTGIPDMFEFQSSGEIASVRWRGLITPEFCHRNVFEKAAQAVKSGKVAWAAVMVWGFPDALASWQQREGKQTREHGYLVNGSNHYTILLLPNEEYFLLQSLGAHDETM</sequence>
<dbReference type="GO" id="GO:0004526">
    <property type="term" value="F:ribonuclease P activity"/>
    <property type="evidence" value="ECO:0007669"/>
    <property type="project" value="TreeGrafter"/>
</dbReference>
<dbReference type="PANTHER" id="PTHR15396">
    <property type="entry name" value="RIBONUCLEASE P PROTEIN SUBUNIT P40"/>
    <property type="match status" value="1"/>
</dbReference>
<dbReference type="GO" id="GO:0030681">
    <property type="term" value="C:multimeric ribonuclease P complex"/>
    <property type="evidence" value="ECO:0007669"/>
    <property type="project" value="TreeGrafter"/>
</dbReference>
<name>K3W7Z0_GLOUD</name>
<dbReference type="OMA" id="HAYNCRV"/>
<reference evidence="2" key="3">
    <citation type="submission" date="2015-02" db="UniProtKB">
        <authorList>
            <consortium name="EnsemblProtists"/>
        </authorList>
    </citation>
    <scope>IDENTIFICATION</scope>
    <source>
        <strain evidence="2">DAOM BR144</strain>
    </source>
</reference>
<dbReference type="Proteomes" id="UP000019132">
    <property type="component" value="Unassembled WGS sequence"/>
</dbReference>
<feature type="region of interest" description="Disordered" evidence="1">
    <location>
        <begin position="1"/>
        <end position="27"/>
    </location>
</feature>
<reference evidence="3" key="2">
    <citation type="submission" date="2010-04" db="EMBL/GenBank/DDBJ databases">
        <authorList>
            <person name="Buell R."/>
            <person name="Hamilton J."/>
            <person name="Hostetler J."/>
        </authorList>
    </citation>
    <scope>NUCLEOTIDE SEQUENCE [LARGE SCALE GENOMIC DNA]</scope>
    <source>
        <strain evidence="3">DAOM:BR144</strain>
    </source>
</reference>
<proteinExistence type="predicted"/>
<feature type="compositionally biased region" description="Basic residues" evidence="1">
    <location>
        <begin position="1"/>
        <end position="11"/>
    </location>
</feature>
<dbReference type="HOGENOM" id="CLU_065211_1_0_1"/>
<dbReference type="GO" id="GO:0000171">
    <property type="term" value="F:ribonuclease MRP activity"/>
    <property type="evidence" value="ECO:0007669"/>
    <property type="project" value="TreeGrafter"/>
</dbReference>
<dbReference type="EnsemblProtists" id="PYU1_T001081">
    <property type="protein sequence ID" value="PYU1_T001081"/>
    <property type="gene ID" value="PYU1_G001081"/>
</dbReference>
<evidence type="ECO:0000313" key="2">
    <source>
        <dbReference type="EnsemblProtists" id="PYU1_T001081"/>
    </source>
</evidence>
<protein>
    <submittedName>
        <fullName evidence="2">Uncharacterized protein</fullName>
    </submittedName>
</protein>
<dbReference type="PANTHER" id="PTHR15396:SF1">
    <property type="entry name" value="RIBONUCLEASE P PROTEIN SUBUNIT P40"/>
    <property type="match status" value="1"/>
</dbReference>
<dbReference type="STRING" id="431595.K3W7Z0"/>
<dbReference type="eggNOG" id="ENOG502QSAV">
    <property type="taxonomic scope" value="Eukaryota"/>
</dbReference>